<feature type="binding site" evidence="11">
    <location>
        <begin position="153"/>
        <end position="157"/>
    </location>
    <ligand>
        <name>NADP(+)</name>
        <dbReference type="ChEBI" id="CHEBI:58349"/>
    </ligand>
</feature>
<organism evidence="14 15">
    <name type="scientific">Desulfofervidus auxilii</name>
    <dbReference type="NCBI Taxonomy" id="1621989"/>
    <lineage>
        <taxon>Bacteria</taxon>
        <taxon>Pseudomonadati</taxon>
        <taxon>Thermodesulfobacteriota</taxon>
        <taxon>Candidatus Desulfofervidia</taxon>
        <taxon>Candidatus Desulfofervidales</taxon>
        <taxon>Candidatus Desulfofervidaceae</taxon>
        <taxon>Candidatus Desulfofervidus</taxon>
    </lineage>
</organism>
<evidence type="ECO:0000259" key="13">
    <source>
        <dbReference type="SMART" id="SM00822"/>
    </source>
</evidence>
<evidence type="ECO:0000256" key="2">
    <source>
        <dbReference type="ARBA" id="ARBA00006484"/>
    </source>
</evidence>
<feature type="domain" description="Ketoreductase" evidence="13">
    <location>
        <begin position="4"/>
        <end position="184"/>
    </location>
</feature>
<comment type="catalytic activity">
    <reaction evidence="12">
        <text>a (3R)-hydroxyacyl-[ACP] + NADP(+) = a 3-oxoacyl-[ACP] + NADPH + H(+)</text>
        <dbReference type="Rhea" id="RHEA:17397"/>
        <dbReference type="Rhea" id="RHEA-COMP:9916"/>
        <dbReference type="Rhea" id="RHEA-COMP:9945"/>
        <dbReference type="ChEBI" id="CHEBI:15378"/>
        <dbReference type="ChEBI" id="CHEBI:57783"/>
        <dbReference type="ChEBI" id="CHEBI:58349"/>
        <dbReference type="ChEBI" id="CHEBI:78776"/>
        <dbReference type="ChEBI" id="CHEBI:78827"/>
        <dbReference type="EC" id="1.1.1.100"/>
    </reaction>
</comment>
<feature type="active site" description="Proton acceptor" evidence="10">
    <location>
        <position position="153"/>
    </location>
</feature>
<dbReference type="RefSeq" id="WP_066064790.1">
    <property type="nucleotide sequence ID" value="NZ_CP013015.1"/>
</dbReference>
<evidence type="ECO:0000256" key="7">
    <source>
        <dbReference type="ARBA" id="ARBA00023002"/>
    </source>
</evidence>
<dbReference type="GO" id="GO:0004316">
    <property type="term" value="F:3-oxoacyl-[acyl-carrier-protein] reductase (NADPH) activity"/>
    <property type="evidence" value="ECO:0007669"/>
    <property type="project" value="UniProtKB-UniRule"/>
</dbReference>
<dbReference type="PROSITE" id="PS00061">
    <property type="entry name" value="ADH_SHORT"/>
    <property type="match status" value="1"/>
</dbReference>
<dbReference type="NCBIfam" id="TIGR01830">
    <property type="entry name" value="3oxo_ACP_reduc"/>
    <property type="match status" value="1"/>
</dbReference>
<dbReference type="InterPro" id="IPR036291">
    <property type="entry name" value="NAD(P)-bd_dom_sf"/>
</dbReference>
<dbReference type="PRINTS" id="PR00081">
    <property type="entry name" value="GDHRDH"/>
</dbReference>
<dbReference type="CDD" id="cd05333">
    <property type="entry name" value="BKR_SDR_c"/>
    <property type="match status" value="1"/>
</dbReference>
<keyword evidence="5 12" id="KW-0276">Fatty acid metabolism</keyword>
<keyword evidence="4 12" id="KW-0444">Lipid biosynthesis</keyword>
<comment type="similarity">
    <text evidence="2 12">Belongs to the short-chain dehydrogenases/reductases (SDR) family.</text>
</comment>
<dbReference type="OrthoDB" id="9804774at2"/>
<dbReference type="SMART" id="SM00822">
    <property type="entry name" value="PKS_KR"/>
    <property type="match status" value="1"/>
</dbReference>
<keyword evidence="7 12" id="KW-0560">Oxidoreductase</keyword>
<evidence type="ECO:0000256" key="3">
    <source>
        <dbReference type="ARBA" id="ARBA00012948"/>
    </source>
</evidence>
<evidence type="ECO:0000256" key="8">
    <source>
        <dbReference type="ARBA" id="ARBA00023098"/>
    </source>
</evidence>
<evidence type="ECO:0000256" key="10">
    <source>
        <dbReference type="PIRSR" id="PIRSR611284-1"/>
    </source>
</evidence>
<evidence type="ECO:0000256" key="12">
    <source>
        <dbReference type="RuleBase" id="RU366074"/>
    </source>
</evidence>
<dbReference type="NCBIfam" id="NF047420">
    <property type="entry name" value="EF_P_mod_YmfI"/>
    <property type="match status" value="1"/>
</dbReference>
<accession>A0A7U4QLY5</accession>
<dbReference type="KEGG" id="daw:HS1_001987"/>
<dbReference type="InterPro" id="IPR020904">
    <property type="entry name" value="Sc_DH/Rdtase_CS"/>
</dbReference>
<dbReference type="UniPathway" id="UPA00094"/>
<dbReference type="EC" id="1.1.1.100" evidence="3 12"/>
<gene>
    <name evidence="14" type="ORF">HS1_001987</name>
</gene>
<evidence type="ECO:0000256" key="6">
    <source>
        <dbReference type="ARBA" id="ARBA00022857"/>
    </source>
</evidence>
<dbReference type="SUPFAM" id="SSF51735">
    <property type="entry name" value="NAD(P)-binding Rossmann-fold domains"/>
    <property type="match status" value="1"/>
</dbReference>
<feature type="binding site" evidence="11">
    <location>
        <position position="186"/>
    </location>
    <ligand>
        <name>NADP(+)</name>
        <dbReference type="ChEBI" id="CHEBI:58349"/>
    </ligand>
</feature>
<evidence type="ECO:0000256" key="4">
    <source>
        <dbReference type="ARBA" id="ARBA00022516"/>
    </source>
</evidence>
<comment type="pathway">
    <text evidence="1 12">Lipid metabolism; fatty acid biosynthesis.</text>
</comment>
<proteinExistence type="inferred from homology"/>
<feature type="binding site" evidence="11">
    <location>
        <begin position="10"/>
        <end position="13"/>
    </location>
    <ligand>
        <name>NADP(+)</name>
        <dbReference type="ChEBI" id="CHEBI:58349"/>
    </ligand>
</feature>
<keyword evidence="15" id="KW-1185">Reference proteome</keyword>
<dbReference type="InterPro" id="IPR011284">
    <property type="entry name" value="3oxo_ACP_reduc"/>
</dbReference>
<dbReference type="Proteomes" id="UP000070560">
    <property type="component" value="Chromosome"/>
</dbReference>
<dbReference type="NCBIfam" id="NF005559">
    <property type="entry name" value="PRK07231.1"/>
    <property type="match status" value="1"/>
</dbReference>
<dbReference type="InterPro" id="IPR002347">
    <property type="entry name" value="SDR_fam"/>
</dbReference>
<evidence type="ECO:0000313" key="14">
    <source>
        <dbReference type="EMBL" id="AMM41779.1"/>
    </source>
</evidence>
<keyword evidence="6 11" id="KW-0521">NADP</keyword>
<evidence type="ECO:0000313" key="15">
    <source>
        <dbReference type="Proteomes" id="UP000070560"/>
    </source>
</evidence>
<evidence type="ECO:0000256" key="9">
    <source>
        <dbReference type="ARBA" id="ARBA00023160"/>
    </source>
</evidence>
<comment type="subunit">
    <text evidence="12">Homotetramer.</text>
</comment>
<dbReference type="InterPro" id="IPR050259">
    <property type="entry name" value="SDR"/>
</dbReference>
<dbReference type="AlphaFoldDB" id="A0A7U4QLY5"/>
<comment type="function">
    <text evidence="12">Catalyzes the NADPH-dependent reduction of beta-ketoacyl-ACP substrates to beta-hydroxyacyl-ACP products, the first reductive step in the elongation cycle of fatty acid biosynthesis.</text>
</comment>
<dbReference type="GO" id="GO:0051287">
    <property type="term" value="F:NAD binding"/>
    <property type="evidence" value="ECO:0007669"/>
    <property type="project" value="UniProtKB-UniRule"/>
</dbReference>
<evidence type="ECO:0000256" key="11">
    <source>
        <dbReference type="PIRSR" id="PIRSR611284-2"/>
    </source>
</evidence>
<dbReference type="Pfam" id="PF13561">
    <property type="entry name" value="adh_short_C2"/>
    <property type="match status" value="1"/>
</dbReference>
<evidence type="ECO:0000256" key="5">
    <source>
        <dbReference type="ARBA" id="ARBA00022832"/>
    </source>
</evidence>
<dbReference type="NCBIfam" id="NF004198">
    <property type="entry name" value="PRK05653.1-3"/>
    <property type="match status" value="1"/>
</dbReference>
<dbReference type="NCBIfam" id="NF009464">
    <property type="entry name" value="PRK12824.1"/>
    <property type="match status" value="1"/>
</dbReference>
<feature type="binding site" evidence="11">
    <location>
        <position position="88"/>
    </location>
    <ligand>
        <name>NADP(+)</name>
        <dbReference type="ChEBI" id="CHEBI:58349"/>
    </ligand>
</feature>
<dbReference type="NCBIfam" id="NF004199">
    <property type="entry name" value="PRK05653.1-4"/>
    <property type="match status" value="1"/>
</dbReference>
<dbReference type="FunFam" id="3.40.50.720:FF:000037">
    <property type="entry name" value="3-oxoacyl-[acyl-carrier-protein] reductase FabG"/>
    <property type="match status" value="1"/>
</dbReference>
<keyword evidence="9 12" id="KW-0275">Fatty acid biosynthesis</keyword>
<dbReference type="PRINTS" id="PR00080">
    <property type="entry name" value="SDRFAMILY"/>
</dbReference>
<dbReference type="NCBIfam" id="NF004200">
    <property type="entry name" value="PRK05653.1-5"/>
    <property type="match status" value="1"/>
</dbReference>
<dbReference type="EMBL" id="CP013015">
    <property type="protein sequence ID" value="AMM41779.1"/>
    <property type="molecule type" value="Genomic_DNA"/>
</dbReference>
<dbReference type="GO" id="GO:0030497">
    <property type="term" value="P:fatty acid elongation"/>
    <property type="evidence" value="ECO:0007669"/>
    <property type="project" value="UniProtKB-ARBA"/>
</dbReference>
<dbReference type="PANTHER" id="PTHR42879">
    <property type="entry name" value="3-OXOACYL-(ACYL-CARRIER-PROTEIN) REDUCTASE"/>
    <property type="match status" value="1"/>
</dbReference>
<reference evidence="14 15" key="1">
    <citation type="submission" date="2015-10" db="EMBL/GenBank/DDBJ databases">
        <title>Candidatus Desulfofervidus auxilii, a hydrogenotrophic sulfate-reducing bacterium involved in the thermophilic anaerobic oxidation of methane.</title>
        <authorList>
            <person name="Krukenberg V."/>
            <person name="Richter M."/>
            <person name="Wegener G."/>
        </authorList>
    </citation>
    <scope>NUCLEOTIDE SEQUENCE [LARGE SCALE GENOMIC DNA]</scope>
    <source>
        <strain evidence="14 15">HS1</strain>
    </source>
</reference>
<name>A0A7U4QLY5_DESA2</name>
<dbReference type="InterPro" id="IPR057326">
    <property type="entry name" value="KR_dom"/>
</dbReference>
<dbReference type="PANTHER" id="PTHR42879:SF2">
    <property type="entry name" value="3-OXOACYL-[ACYL-CARRIER-PROTEIN] REDUCTASE FABG"/>
    <property type="match status" value="1"/>
</dbReference>
<sequence length="245" mass="26791">MEERVAVVTGGSRGIGRSIALRLARDGTKLIITYLKGKEAAEQVIKEIESQGGKAWAYQFDVANFEETEKNFEEILAKFNKIDYLINNAGLVKDNFLLRMKEQDWDRVINVNLKGAFNCIKAVVKSMLKQKFGRIVNITSVVAFMGNIGQVNYAASKAGLVGLTKSLAKELAPKGITVNAVAPGFIETDMTASLPEKVKENMLKAIPLARFGKPEEVAEAVAFLVSDKAAYITGQVIHVNGGMYM</sequence>
<keyword evidence="8 12" id="KW-0443">Lipid metabolism</keyword>
<protein>
    <recommendedName>
        <fullName evidence="3 12">3-oxoacyl-[acyl-carrier-protein] reductase</fullName>
        <ecNumber evidence="3 12">1.1.1.100</ecNumber>
    </recommendedName>
</protein>
<evidence type="ECO:0000256" key="1">
    <source>
        <dbReference type="ARBA" id="ARBA00005194"/>
    </source>
</evidence>
<dbReference type="NCBIfam" id="NF009466">
    <property type="entry name" value="PRK12826.1-2"/>
    <property type="match status" value="1"/>
</dbReference>
<dbReference type="Gene3D" id="3.40.50.720">
    <property type="entry name" value="NAD(P)-binding Rossmann-like Domain"/>
    <property type="match status" value="1"/>
</dbReference>